<dbReference type="InterPro" id="IPR010982">
    <property type="entry name" value="Lambda_DNA-bd_dom_sf"/>
</dbReference>
<keyword evidence="6" id="KW-1185">Reference proteome</keyword>
<name>A0A841I5Q7_9DEIO</name>
<dbReference type="SUPFAM" id="SSF47413">
    <property type="entry name" value="lambda repressor-like DNA-binding domains"/>
    <property type="match status" value="1"/>
</dbReference>
<organism evidence="5 6">
    <name type="scientific">Deinobacterium chartae</name>
    <dbReference type="NCBI Taxonomy" id="521158"/>
    <lineage>
        <taxon>Bacteria</taxon>
        <taxon>Thermotogati</taxon>
        <taxon>Deinococcota</taxon>
        <taxon>Deinococci</taxon>
        <taxon>Deinococcales</taxon>
        <taxon>Deinococcaceae</taxon>
        <taxon>Deinobacterium</taxon>
    </lineage>
</organism>
<dbReference type="EMBL" id="JACHHG010000015">
    <property type="protein sequence ID" value="MBB6099778.1"/>
    <property type="molecule type" value="Genomic_DNA"/>
</dbReference>
<dbReference type="InterPro" id="IPR000843">
    <property type="entry name" value="HTH_LacI"/>
</dbReference>
<reference evidence="5 6" key="1">
    <citation type="submission" date="2020-08" db="EMBL/GenBank/DDBJ databases">
        <title>Genomic Encyclopedia of Type Strains, Phase IV (KMG-IV): sequencing the most valuable type-strain genomes for metagenomic binning, comparative biology and taxonomic classification.</title>
        <authorList>
            <person name="Goeker M."/>
        </authorList>
    </citation>
    <scope>NUCLEOTIDE SEQUENCE [LARGE SCALE GENOMIC DNA]</scope>
    <source>
        <strain evidence="5 6">DSM 21458</strain>
    </source>
</reference>
<dbReference type="SUPFAM" id="SSF53822">
    <property type="entry name" value="Periplasmic binding protein-like I"/>
    <property type="match status" value="1"/>
</dbReference>
<dbReference type="Gene3D" id="1.10.260.40">
    <property type="entry name" value="lambda repressor-like DNA-binding domains"/>
    <property type="match status" value="1"/>
</dbReference>
<keyword evidence="1" id="KW-0805">Transcription regulation</keyword>
<dbReference type="GO" id="GO:0003700">
    <property type="term" value="F:DNA-binding transcription factor activity"/>
    <property type="evidence" value="ECO:0007669"/>
    <property type="project" value="TreeGrafter"/>
</dbReference>
<comment type="caution">
    <text evidence="5">The sequence shown here is derived from an EMBL/GenBank/DDBJ whole genome shotgun (WGS) entry which is preliminary data.</text>
</comment>
<evidence type="ECO:0000313" key="5">
    <source>
        <dbReference type="EMBL" id="MBB6099778.1"/>
    </source>
</evidence>
<evidence type="ECO:0000256" key="1">
    <source>
        <dbReference type="ARBA" id="ARBA00023015"/>
    </source>
</evidence>
<evidence type="ECO:0000313" key="6">
    <source>
        <dbReference type="Proteomes" id="UP000569951"/>
    </source>
</evidence>
<protein>
    <submittedName>
        <fullName evidence="5">DNA-binding LacI/PurR family transcriptional regulator</fullName>
    </submittedName>
</protein>
<dbReference type="AlphaFoldDB" id="A0A841I5Q7"/>
<evidence type="ECO:0000256" key="3">
    <source>
        <dbReference type="ARBA" id="ARBA00023163"/>
    </source>
</evidence>
<dbReference type="Pfam" id="PF00356">
    <property type="entry name" value="LacI"/>
    <property type="match status" value="1"/>
</dbReference>
<dbReference type="PANTHER" id="PTHR30146:SF109">
    <property type="entry name" value="HTH-TYPE TRANSCRIPTIONAL REGULATOR GALS"/>
    <property type="match status" value="1"/>
</dbReference>
<dbReference type="Gene3D" id="3.40.50.2300">
    <property type="match status" value="2"/>
</dbReference>
<dbReference type="Proteomes" id="UP000569951">
    <property type="component" value="Unassembled WGS sequence"/>
</dbReference>
<dbReference type="InterPro" id="IPR046335">
    <property type="entry name" value="LacI/GalR-like_sensor"/>
</dbReference>
<dbReference type="CDD" id="cd01392">
    <property type="entry name" value="HTH_LacI"/>
    <property type="match status" value="1"/>
</dbReference>
<proteinExistence type="predicted"/>
<evidence type="ECO:0000256" key="2">
    <source>
        <dbReference type="ARBA" id="ARBA00023125"/>
    </source>
</evidence>
<keyword evidence="3" id="KW-0804">Transcription</keyword>
<evidence type="ECO:0000259" key="4">
    <source>
        <dbReference type="PROSITE" id="PS50932"/>
    </source>
</evidence>
<dbReference type="Pfam" id="PF13377">
    <property type="entry name" value="Peripla_BP_3"/>
    <property type="match status" value="1"/>
</dbReference>
<feature type="domain" description="HTH lacI-type" evidence="4">
    <location>
        <begin position="13"/>
        <end position="69"/>
    </location>
</feature>
<dbReference type="CDD" id="cd06267">
    <property type="entry name" value="PBP1_LacI_sugar_binding-like"/>
    <property type="match status" value="1"/>
</dbReference>
<gene>
    <name evidence="5" type="ORF">HNR42_003236</name>
</gene>
<dbReference type="GO" id="GO:0000976">
    <property type="term" value="F:transcription cis-regulatory region binding"/>
    <property type="evidence" value="ECO:0007669"/>
    <property type="project" value="TreeGrafter"/>
</dbReference>
<dbReference type="PROSITE" id="PS50932">
    <property type="entry name" value="HTH_LACI_2"/>
    <property type="match status" value="1"/>
</dbReference>
<dbReference type="RefSeq" id="WP_183988515.1">
    <property type="nucleotide sequence ID" value="NZ_JACHHG010000015.1"/>
</dbReference>
<sequence>MSDAASRKRARRPTSLDVARLAGVDRSTVSLVMNGKAEGRVTEAVQRAVREAARQLGYRPDAAARALRLGRSSAVALLVPQAANPFFVPLMLGAAAQARERGYAVLLVDAGEEGQWQETLLETLSRQTVAGFLLWRPPAGLDLEAWRGRAVLMEVEAEGVPSVLLDVAQGGAAAARHLLDLGHRRLGYLASRVRDRTFELRRAAFLAVLRARGLEVTEVAADLEVEAARVAGLRLLQSTLPPTAVFCEDDLLAAGLYKAARDLELEIPRDLSVVGFNDVELSRLLEPELTTVAAAPARLGALALAALLDHLEGREVPARQVLPTALVLRASTAPPRSG</sequence>
<keyword evidence="2 5" id="KW-0238">DNA-binding</keyword>
<dbReference type="PANTHER" id="PTHR30146">
    <property type="entry name" value="LACI-RELATED TRANSCRIPTIONAL REPRESSOR"/>
    <property type="match status" value="1"/>
</dbReference>
<accession>A0A841I5Q7</accession>
<dbReference type="InterPro" id="IPR028082">
    <property type="entry name" value="Peripla_BP_I"/>
</dbReference>
<dbReference type="SMART" id="SM00354">
    <property type="entry name" value="HTH_LACI"/>
    <property type="match status" value="1"/>
</dbReference>